<dbReference type="AlphaFoldDB" id="A0A068WPP6"/>
<proteinExistence type="predicted"/>
<name>A0A068WPP6_ECHGR</name>
<evidence type="ECO:0000256" key="1">
    <source>
        <dbReference type="SAM" id="MobiDB-lite"/>
    </source>
</evidence>
<feature type="compositionally biased region" description="Acidic residues" evidence="1">
    <location>
        <begin position="135"/>
        <end position="144"/>
    </location>
</feature>
<evidence type="ECO:0000313" key="3">
    <source>
        <dbReference type="Proteomes" id="UP000492820"/>
    </source>
</evidence>
<reference evidence="4" key="3">
    <citation type="submission" date="2020-10" db="UniProtKB">
        <authorList>
            <consortium name="WormBaseParasite"/>
        </authorList>
    </citation>
    <scope>IDENTIFICATION</scope>
</reference>
<feature type="compositionally biased region" description="Basic residues" evidence="1">
    <location>
        <begin position="93"/>
        <end position="105"/>
    </location>
</feature>
<dbReference type="WBParaSite" id="EgrG_000372500">
    <property type="protein sequence ID" value="EgrG_000372500"/>
    <property type="gene ID" value="EgrG_000372500"/>
</dbReference>
<gene>
    <name evidence="2" type="ORF">EgrG_000372500</name>
</gene>
<evidence type="ECO:0000313" key="4">
    <source>
        <dbReference type="WBParaSite" id="EgrG_000372500"/>
    </source>
</evidence>
<dbReference type="Proteomes" id="UP000492820">
    <property type="component" value="Unassembled WGS sequence"/>
</dbReference>
<reference evidence="2" key="2">
    <citation type="submission" date="2014-06" db="EMBL/GenBank/DDBJ databases">
        <authorList>
            <person name="Aslett M."/>
        </authorList>
    </citation>
    <scope>NUCLEOTIDE SEQUENCE</scope>
</reference>
<feature type="compositionally biased region" description="Basic and acidic residues" evidence="1">
    <location>
        <begin position="145"/>
        <end position="156"/>
    </location>
</feature>
<feature type="region of interest" description="Disordered" evidence="1">
    <location>
        <begin position="118"/>
        <end position="156"/>
    </location>
</feature>
<reference evidence="2 3" key="1">
    <citation type="journal article" date="2013" name="Nature">
        <title>The genomes of four tapeworm species reveal adaptations to parasitism.</title>
        <authorList>
            <person name="Tsai I.J."/>
            <person name="Zarowiecki M."/>
            <person name="Holroyd N."/>
            <person name="Garciarrubio A."/>
            <person name="Sanchez-Flores A."/>
            <person name="Brooks K.L."/>
            <person name="Tracey A."/>
            <person name="Bobes R.J."/>
            <person name="Fragoso G."/>
            <person name="Sciutto E."/>
            <person name="Aslett M."/>
            <person name="Beasley H."/>
            <person name="Bennett H.M."/>
            <person name="Cai J."/>
            <person name="Camicia F."/>
            <person name="Clark R."/>
            <person name="Cucher M."/>
            <person name="De Silva N."/>
            <person name="Day T.A."/>
            <person name="Deplazes P."/>
            <person name="Estrada K."/>
            <person name="Fernandez C."/>
            <person name="Holland P.W."/>
            <person name="Hou J."/>
            <person name="Hu S."/>
            <person name="Huckvale T."/>
            <person name="Hung S.S."/>
            <person name="Kamenetzky L."/>
            <person name="Keane J.A."/>
            <person name="Kiss F."/>
            <person name="Koziol U."/>
            <person name="Lambert O."/>
            <person name="Liu K."/>
            <person name="Luo X."/>
            <person name="Luo Y."/>
            <person name="Macchiaroli N."/>
            <person name="Nichol S."/>
            <person name="Paps J."/>
            <person name="Parkinson J."/>
            <person name="Pouchkina-Stantcheva N."/>
            <person name="Riddiford N."/>
            <person name="Rosenzvit M."/>
            <person name="Salinas G."/>
            <person name="Wasmuth J.D."/>
            <person name="Zamanian M."/>
            <person name="Zheng Y."/>
            <person name="Cai X."/>
            <person name="Soberon X."/>
            <person name="Olson P.D."/>
            <person name="Laclette J.P."/>
            <person name="Brehm K."/>
            <person name="Berriman M."/>
            <person name="Garciarrubio A."/>
            <person name="Bobes R.J."/>
            <person name="Fragoso G."/>
            <person name="Sanchez-Flores A."/>
            <person name="Estrada K."/>
            <person name="Cevallos M.A."/>
            <person name="Morett E."/>
            <person name="Gonzalez V."/>
            <person name="Portillo T."/>
            <person name="Ochoa-Leyva A."/>
            <person name="Jose M.V."/>
            <person name="Sciutto E."/>
            <person name="Landa A."/>
            <person name="Jimenez L."/>
            <person name="Valdes V."/>
            <person name="Carrero J.C."/>
            <person name="Larralde C."/>
            <person name="Morales-Montor J."/>
            <person name="Limon-Lason J."/>
            <person name="Soberon X."/>
            <person name="Laclette J.P."/>
        </authorList>
    </citation>
    <scope>NUCLEOTIDE SEQUENCE [LARGE SCALE GENOMIC DNA]</scope>
</reference>
<dbReference type="OrthoDB" id="10249888at2759"/>
<accession>A0A068WPP6</accession>
<sequence>MVIGFFQHQELHHHHHRRNRYLSTDPSSRLSDELTDLREFNTCPEGYDYMDAERARELLRPETARQEVRFDSRRQVGHGGEGSDNEGADGGRTRRKKSRKKKKKSVIGAAGYLEASLFGSDVSSSSSSPSSTNSDDCEGGGDEDGIIRSDALKEFM</sequence>
<organism evidence="2">
    <name type="scientific">Echinococcus granulosus</name>
    <name type="common">Hydatid tapeworm</name>
    <dbReference type="NCBI Taxonomy" id="6210"/>
    <lineage>
        <taxon>Eukaryota</taxon>
        <taxon>Metazoa</taxon>
        <taxon>Spiralia</taxon>
        <taxon>Lophotrochozoa</taxon>
        <taxon>Platyhelminthes</taxon>
        <taxon>Cestoda</taxon>
        <taxon>Eucestoda</taxon>
        <taxon>Cyclophyllidea</taxon>
        <taxon>Taeniidae</taxon>
        <taxon>Echinococcus</taxon>
        <taxon>Echinococcus granulosus group</taxon>
    </lineage>
</organism>
<feature type="region of interest" description="Disordered" evidence="1">
    <location>
        <begin position="58"/>
        <end position="106"/>
    </location>
</feature>
<feature type="compositionally biased region" description="Basic and acidic residues" evidence="1">
    <location>
        <begin position="58"/>
        <end position="74"/>
    </location>
</feature>
<dbReference type="EMBL" id="LK028579">
    <property type="protein sequence ID" value="CDS19633.1"/>
    <property type="molecule type" value="Genomic_DNA"/>
</dbReference>
<evidence type="ECO:0000313" key="2">
    <source>
        <dbReference type="EMBL" id="CDS19633.1"/>
    </source>
</evidence>
<protein>
    <submittedName>
        <fullName evidence="2 4">Uncharacterized protein</fullName>
    </submittedName>
</protein>
<feature type="compositionally biased region" description="Low complexity" evidence="1">
    <location>
        <begin position="118"/>
        <end position="134"/>
    </location>
</feature>